<evidence type="ECO:0000313" key="1">
    <source>
        <dbReference type="EMBL" id="GAA2208213.1"/>
    </source>
</evidence>
<dbReference type="InterPro" id="IPR007822">
    <property type="entry name" value="LANC-like"/>
</dbReference>
<dbReference type="PRINTS" id="PR01950">
    <property type="entry name" value="LANCSUPER"/>
</dbReference>
<dbReference type="Pfam" id="PF05147">
    <property type="entry name" value="LANC_like"/>
    <property type="match status" value="1"/>
</dbReference>
<organism evidence="1 2">
    <name type="scientific">Nonomuraea monospora</name>
    <dbReference type="NCBI Taxonomy" id="568818"/>
    <lineage>
        <taxon>Bacteria</taxon>
        <taxon>Bacillati</taxon>
        <taxon>Actinomycetota</taxon>
        <taxon>Actinomycetes</taxon>
        <taxon>Streptosporangiales</taxon>
        <taxon>Streptosporangiaceae</taxon>
        <taxon>Nonomuraea</taxon>
    </lineage>
</organism>
<evidence type="ECO:0008006" key="3">
    <source>
        <dbReference type="Google" id="ProtNLM"/>
    </source>
</evidence>
<dbReference type="CDD" id="cd04434">
    <property type="entry name" value="LanC_like"/>
    <property type="match status" value="1"/>
</dbReference>
<dbReference type="EMBL" id="BAAAQX010000008">
    <property type="protein sequence ID" value="GAA2208213.1"/>
    <property type="molecule type" value="Genomic_DNA"/>
</dbReference>
<dbReference type="Proteomes" id="UP001499843">
    <property type="component" value="Unassembled WGS sequence"/>
</dbReference>
<sequence length="445" mass="45851">MSVDRARSPGERADAPLAAAIGAARWVRSATAGDGAGRHWLANPDPGGRSALAPAPASLYAGAAGIVLFFLELAAATGDEGYLEDARAGVRYLASAWRGVAGVGFHHGLSGIAVALCEAGWVLGDGTAEEAAAAVLERVARAARPMSPDQQAPGWTGDPALRGDGGVVLALLHGAAMLGLPHLEDLAAEAAQRAARLAVPGHRFGDCPGLPRDAVTPGFVAGTSGTAFVLARLYGATGERCFLEAARRGAGFVRAVSVVTGGHVAVPHHLPQGRGLFYLGFCSGAAGVARMFCELYRVAGDPADLDWAERLAAGIVASGVPARRVPGLWDTACQCCGVAGLVELFAGLWAATGRPAYLDFAVRLGEHLAARSRAAGDGGLRWYQAYRRSRPGEVSADTGYMAGAAGIGAALLHLEAALRRAPERRRMILLPDNPFPAYPLPTRPA</sequence>
<dbReference type="SUPFAM" id="SSF158745">
    <property type="entry name" value="LanC-like"/>
    <property type="match status" value="1"/>
</dbReference>
<dbReference type="RefSeq" id="WP_344476136.1">
    <property type="nucleotide sequence ID" value="NZ_BAAAQX010000008.1"/>
</dbReference>
<dbReference type="SMART" id="SM01260">
    <property type="entry name" value="LANC_like"/>
    <property type="match status" value="1"/>
</dbReference>
<accession>A0ABN3CFN6</accession>
<protein>
    <recommendedName>
        <fullName evidence="3">Lantibiotic modifying-like protein</fullName>
    </recommendedName>
</protein>
<keyword evidence="2" id="KW-1185">Reference proteome</keyword>
<dbReference type="PRINTS" id="PR01955">
    <property type="entry name" value="LANCFRANKIA"/>
</dbReference>
<proteinExistence type="predicted"/>
<name>A0ABN3CFN6_9ACTN</name>
<evidence type="ECO:0000313" key="2">
    <source>
        <dbReference type="Proteomes" id="UP001499843"/>
    </source>
</evidence>
<reference evidence="1 2" key="1">
    <citation type="journal article" date="2019" name="Int. J. Syst. Evol. Microbiol.">
        <title>The Global Catalogue of Microorganisms (GCM) 10K type strain sequencing project: providing services to taxonomists for standard genome sequencing and annotation.</title>
        <authorList>
            <consortium name="The Broad Institute Genomics Platform"/>
            <consortium name="The Broad Institute Genome Sequencing Center for Infectious Disease"/>
            <person name="Wu L."/>
            <person name="Ma J."/>
        </authorList>
    </citation>
    <scope>NUCLEOTIDE SEQUENCE [LARGE SCALE GENOMIC DNA]</scope>
    <source>
        <strain evidence="1 2">JCM 16114</strain>
    </source>
</reference>
<gene>
    <name evidence="1" type="ORF">GCM10009850_036710</name>
</gene>
<dbReference type="Gene3D" id="1.50.10.20">
    <property type="match status" value="1"/>
</dbReference>
<comment type="caution">
    <text evidence="1">The sequence shown here is derived from an EMBL/GenBank/DDBJ whole genome shotgun (WGS) entry which is preliminary data.</text>
</comment>